<sequence>MAENNHNNNVQLNNGIMDVVQGNGPELISTTQVFTVQGSNLKDHKEQRQKKKKSHGNRKEQHKRRRLLRRQQQQQQQQQNHANNNVEHNSDMDQNIIDQRHQDEERELIHDDRMANQHRITTENKRKRPESTDKMNVSRSFSQLSIVQRNSKKKKSTSRNNLSDNDTVHAITNDNQQQQQQQQHRDQNIEDMDHSSEESYMQKFKPRYLRVSDKIFKQVLSNTIDQDNNMVKNLDTKEKLELVRQVTEATNNLYYFDLQRQLWQEYYDIGMKENVWGQKLSKSAAQQHRTCRAYGLTQHIVEQRQQTIARQLQHVTNELKNCTIKLNNDVQHWQPPIDPTILLDAINELVKRAQRRLRQEFDYKKQMLVFDSNDHHLIAKFYELKPNQEQTHLARKIWQTTADLLKTQEQVEILRKRIYLQRLPSGIDKIINQSIAPIQLLLSNCVINKDQSASLMSSCSKTITQYKFDLMVLNIDIIQSMGRVHQQLLDDLKEKLSQSCNEPLIKAIENRQQAMKKRHEIYLKHKLHSFFDEAPTTSNE</sequence>
<dbReference type="OrthoDB" id="10003510at2759"/>
<gene>
    <name evidence="3" type="ORF">GIL414_LOCUS6899</name>
    <name evidence="2" type="ORF">KQP761_LOCUS34475</name>
</gene>
<dbReference type="EMBL" id="CAJOBJ010002029">
    <property type="protein sequence ID" value="CAF3907781.1"/>
    <property type="molecule type" value="Genomic_DNA"/>
</dbReference>
<accession>A0A816G8W5</accession>
<feature type="region of interest" description="Disordered" evidence="1">
    <location>
        <begin position="109"/>
        <end position="204"/>
    </location>
</feature>
<reference evidence="2" key="1">
    <citation type="submission" date="2021-02" db="EMBL/GenBank/DDBJ databases">
        <authorList>
            <person name="Nowell W R."/>
        </authorList>
    </citation>
    <scope>NUCLEOTIDE SEQUENCE</scope>
</reference>
<evidence type="ECO:0000256" key="1">
    <source>
        <dbReference type="SAM" id="MobiDB-lite"/>
    </source>
</evidence>
<feature type="compositionally biased region" description="Basic and acidic residues" evidence="1">
    <location>
        <begin position="183"/>
        <end position="197"/>
    </location>
</feature>
<evidence type="ECO:0000313" key="4">
    <source>
        <dbReference type="Proteomes" id="UP000663834"/>
    </source>
</evidence>
<proteinExistence type="predicted"/>
<dbReference type="EMBL" id="CAJNOW010019360">
    <property type="protein sequence ID" value="CAF1672030.1"/>
    <property type="molecule type" value="Genomic_DNA"/>
</dbReference>
<dbReference type="Proteomes" id="UP000663834">
    <property type="component" value="Unassembled WGS sequence"/>
</dbReference>
<evidence type="ECO:0000313" key="2">
    <source>
        <dbReference type="EMBL" id="CAF1672030.1"/>
    </source>
</evidence>
<dbReference type="AlphaFoldDB" id="A0A816G8W5"/>
<feature type="compositionally biased region" description="Basic residues" evidence="1">
    <location>
        <begin position="47"/>
        <end position="69"/>
    </location>
</feature>
<feature type="compositionally biased region" description="Polar residues" evidence="1">
    <location>
        <begin position="134"/>
        <end position="149"/>
    </location>
</feature>
<name>A0A816G8W5_9BILA</name>
<feature type="region of interest" description="Disordered" evidence="1">
    <location>
        <begin position="38"/>
        <end position="91"/>
    </location>
</feature>
<feature type="compositionally biased region" description="Low complexity" evidence="1">
    <location>
        <begin position="70"/>
        <end position="79"/>
    </location>
</feature>
<protein>
    <submittedName>
        <fullName evidence="2">Uncharacterized protein</fullName>
    </submittedName>
</protein>
<organism evidence="2 4">
    <name type="scientific">Rotaria magnacalcarata</name>
    <dbReference type="NCBI Taxonomy" id="392030"/>
    <lineage>
        <taxon>Eukaryota</taxon>
        <taxon>Metazoa</taxon>
        <taxon>Spiralia</taxon>
        <taxon>Gnathifera</taxon>
        <taxon>Rotifera</taxon>
        <taxon>Eurotatoria</taxon>
        <taxon>Bdelloidea</taxon>
        <taxon>Philodinida</taxon>
        <taxon>Philodinidae</taxon>
        <taxon>Rotaria</taxon>
    </lineage>
</organism>
<evidence type="ECO:0000313" key="3">
    <source>
        <dbReference type="EMBL" id="CAF3907781.1"/>
    </source>
</evidence>
<feature type="compositionally biased region" description="Polar residues" evidence="1">
    <location>
        <begin position="80"/>
        <end position="91"/>
    </location>
</feature>
<feature type="compositionally biased region" description="Basic and acidic residues" evidence="1">
    <location>
        <begin position="109"/>
        <end position="133"/>
    </location>
</feature>
<dbReference type="Proteomes" id="UP000681720">
    <property type="component" value="Unassembled WGS sequence"/>
</dbReference>
<comment type="caution">
    <text evidence="2">The sequence shown here is derived from an EMBL/GenBank/DDBJ whole genome shotgun (WGS) entry which is preliminary data.</text>
</comment>